<dbReference type="SUPFAM" id="SSF48726">
    <property type="entry name" value="Immunoglobulin"/>
    <property type="match status" value="2"/>
</dbReference>
<dbReference type="STRING" id="7395.A0A1A9VNL6"/>
<evidence type="ECO:0000313" key="2">
    <source>
        <dbReference type="EnsemblMetazoa" id="GAUT042703-PA"/>
    </source>
</evidence>
<evidence type="ECO:0000313" key="3">
    <source>
        <dbReference type="Proteomes" id="UP000078200"/>
    </source>
</evidence>
<proteinExistence type="predicted"/>
<name>A0A1A9VNL6_GLOAU</name>
<dbReference type="PANTHER" id="PTHR21261:SF2">
    <property type="entry name" value="GH04238P-RELATED"/>
    <property type="match status" value="1"/>
</dbReference>
<reference evidence="2" key="1">
    <citation type="submission" date="2020-05" db="UniProtKB">
        <authorList>
            <consortium name="EnsemblMetazoa"/>
        </authorList>
    </citation>
    <scope>IDENTIFICATION</scope>
    <source>
        <strain evidence="2">TTRI</strain>
    </source>
</reference>
<sequence>MCSGLVNPRYCSFQDWEDFERNPVNFRAIFTLAHSGGITLHDIDVPHMVVIGDDDESDDVISLDCEYELEDNPTYLVVKWFMNNNAIYQWIRGQKPSVVPWFRDHVGEIVETSTEPNHQYRGLTLINPSIELDGVYKCLVQTENDSKFKEEELNIVDVSNFTIHFDHVQVQNETHLECSVHNIYPEPIISFDPDDEVLVHTTPINITKLDNGYYDAIAGAVVQNIDEDEDKFVCSIKFDGLPYNINVDVVSSADAQIMSFKLFSILLVSSLSRAMF</sequence>
<dbReference type="InterPro" id="IPR007110">
    <property type="entry name" value="Ig-like_dom"/>
</dbReference>
<dbReference type="PANTHER" id="PTHR21261">
    <property type="entry name" value="BEAT PROTEIN"/>
    <property type="match status" value="1"/>
</dbReference>
<dbReference type="PROSITE" id="PS50835">
    <property type="entry name" value="IG_LIKE"/>
    <property type="match status" value="1"/>
</dbReference>
<evidence type="ECO:0000259" key="1">
    <source>
        <dbReference type="PROSITE" id="PS50835"/>
    </source>
</evidence>
<feature type="domain" description="Ig-like" evidence="1">
    <location>
        <begin position="46"/>
        <end position="154"/>
    </location>
</feature>
<accession>A0A1A9VNL6</accession>
<dbReference type="EnsemblMetazoa" id="GAUT042703-RA">
    <property type="protein sequence ID" value="GAUT042703-PA"/>
    <property type="gene ID" value="GAUT042703"/>
</dbReference>
<dbReference type="AlphaFoldDB" id="A0A1A9VNL6"/>
<dbReference type="Gene3D" id="2.60.40.10">
    <property type="entry name" value="Immunoglobulins"/>
    <property type="match status" value="2"/>
</dbReference>
<dbReference type="InterPro" id="IPR013783">
    <property type="entry name" value="Ig-like_fold"/>
</dbReference>
<protein>
    <submittedName>
        <fullName evidence="2">Ig-like domain-containing protein</fullName>
    </submittedName>
</protein>
<keyword evidence="3" id="KW-1185">Reference proteome</keyword>
<organism evidence="2 3">
    <name type="scientific">Glossina austeni</name>
    <name type="common">Savannah tsetse fly</name>
    <dbReference type="NCBI Taxonomy" id="7395"/>
    <lineage>
        <taxon>Eukaryota</taxon>
        <taxon>Metazoa</taxon>
        <taxon>Ecdysozoa</taxon>
        <taxon>Arthropoda</taxon>
        <taxon>Hexapoda</taxon>
        <taxon>Insecta</taxon>
        <taxon>Pterygota</taxon>
        <taxon>Neoptera</taxon>
        <taxon>Endopterygota</taxon>
        <taxon>Diptera</taxon>
        <taxon>Brachycera</taxon>
        <taxon>Muscomorpha</taxon>
        <taxon>Hippoboscoidea</taxon>
        <taxon>Glossinidae</taxon>
        <taxon>Glossina</taxon>
    </lineage>
</organism>
<dbReference type="Proteomes" id="UP000078200">
    <property type="component" value="Unassembled WGS sequence"/>
</dbReference>
<dbReference type="VEuPathDB" id="VectorBase:GAUT042703"/>
<dbReference type="InterPro" id="IPR036179">
    <property type="entry name" value="Ig-like_dom_sf"/>
</dbReference>